<sequence>MGIDSGDGAILRKLGMRRWWLFDFSRMGPSTMASKAESCKCGGQCLDTAP</sequence>
<dbReference type="EMBL" id="AC145324">
    <property type="protein sequence ID" value="AAX94810.1"/>
    <property type="molecule type" value="Genomic_DNA"/>
</dbReference>
<dbReference type="Proteomes" id="UP000000763">
    <property type="component" value="Chromosome 11"/>
</dbReference>
<evidence type="ECO:0000313" key="1">
    <source>
        <dbReference type="EMBL" id="AAX94810.1"/>
    </source>
</evidence>
<reference evidence="2" key="1">
    <citation type="journal article" date="2005" name="Nature">
        <title>The map-based sequence of the rice genome.</title>
        <authorList>
            <consortium name="International rice genome sequencing project (IRGSP)"/>
            <person name="Matsumoto T."/>
            <person name="Wu J."/>
            <person name="Kanamori H."/>
            <person name="Katayose Y."/>
            <person name="Fujisawa M."/>
            <person name="Namiki N."/>
            <person name="Mizuno H."/>
            <person name="Yamamoto K."/>
            <person name="Antonio B.A."/>
            <person name="Baba T."/>
            <person name="Sakata K."/>
            <person name="Nagamura Y."/>
            <person name="Aoki H."/>
            <person name="Arikawa K."/>
            <person name="Arita K."/>
            <person name="Bito T."/>
            <person name="Chiden Y."/>
            <person name="Fujitsuka N."/>
            <person name="Fukunaka R."/>
            <person name="Hamada M."/>
            <person name="Harada C."/>
            <person name="Hayashi A."/>
            <person name="Hijishita S."/>
            <person name="Honda M."/>
            <person name="Hosokawa S."/>
            <person name="Ichikawa Y."/>
            <person name="Idonuma A."/>
            <person name="Iijima M."/>
            <person name="Ikeda M."/>
            <person name="Ikeno M."/>
            <person name="Ito K."/>
            <person name="Ito S."/>
            <person name="Ito T."/>
            <person name="Ito Y."/>
            <person name="Ito Y."/>
            <person name="Iwabuchi A."/>
            <person name="Kamiya K."/>
            <person name="Karasawa W."/>
            <person name="Kurita K."/>
            <person name="Katagiri S."/>
            <person name="Kikuta A."/>
            <person name="Kobayashi H."/>
            <person name="Kobayashi N."/>
            <person name="Machita K."/>
            <person name="Maehara T."/>
            <person name="Masukawa M."/>
            <person name="Mizubayashi T."/>
            <person name="Mukai Y."/>
            <person name="Nagasaki H."/>
            <person name="Nagata Y."/>
            <person name="Naito S."/>
            <person name="Nakashima M."/>
            <person name="Nakama Y."/>
            <person name="Nakamichi Y."/>
            <person name="Nakamura M."/>
            <person name="Meguro A."/>
            <person name="Negishi M."/>
            <person name="Ohta I."/>
            <person name="Ohta T."/>
            <person name="Okamoto M."/>
            <person name="Ono N."/>
            <person name="Saji S."/>
            <person name="Sakaguchi M."/>
            <person name="Sakai K."/>
            <person name="Shibata M."/>
            <person name="Shimokawa T."/>
            <person name="Song J."/>
            <person name="Takazaki Y."/>
            <person name="Terasawa K."/>
            <person name="Tsugane M."/>
            <person name="Tsuji K."/>
            <person name="Ueda S."/>
            <person name="Waki K."/>
            <person name="Yamagata H."/>
            <person name="Yamamoto M."/>
            <person name="Yamamoto S."/>
            <person name="Yamane H."/>
            <person name="Yoshiki S."/>
            <person name="Yoshihara R."/>
            <person name="Yukawa K."/>
            <person name="Zhong H."/>
            <person name="Yano M."/>
            <person name="Yuan Q."/>
            <person name="Ouyang S."/>
            <person name="Liu J."/>
            <person name="Jones K.M."/>
            <person name="Gansberger K."/>
            <person name="Moffat K."/>
            <person name="Hill J."/>
            <person name="Bera J."/>
            <person name="Fadrosh D."/>
            <person name="Jin S."/>
            <person name="Johri S."/>
            <person name="Kim M."/>
            <person name="Overton L."/>
            <person name="Reardon M."/>
            <person name="Tsitrin T."/>
            <person name="Vuong H."/>
            <person name="Weaver B."/>
            <person name="Ciecko A."/>
            <person name="Tallon L."/>
            <person name="Jackson J."/>
            <person name="Pai G."/>
            <person name="Aken S.V."/>
            <person name="Utterback T."/>
            <person name="Reidmuller S."/>
            <person name="Feldblyum T."/>
            <person name="Hsiao J."/>
            <person name="Zismann V."/>
            <person name="Iobst S."/>
            <person name="de Vazeille A.R."/>
            <person name="Buell C.R."/>
            <person name="Ying K."/>
            <person name="Li Y."/>
            <person name="Lu T."/>
            <person name="Huang Y."/>
            <person name="Zhao Q."/>
            <person name="Feng Q."/>
            <person name="Zhang L."/>
            <person name="Zhu J."/>
            <person name="Weng Q."/>
            <person name="Mu J."/>
            <person name="Lu Y."/>
            <person name="Fan D."/>
            <person name="Liu Y."/>
            <person name="Guan J."/>
            <person name="Zhang Y."/>
            <person name="Yu S."/>
            <person name="Liu X."/>
            <person name="Zhang Y."/>
            <person name="Hong G."/>
            <person name="Han B."/>
            <person name="Choisne N."/>
            <person name="Demange N."/>
            <person name="Orjeda G."/>
            <person name="Samain S."/>
            <person name="Cattolico L."/>
            <person name="Pelletier E."/>
            <person name="Couloux A."/>
            <person name="Segurens B."/>
            <person name="Wincker P."/>
            <person name="D'Hont A."/>
            <person name="Scarpelli C."/>
            <person name="Weissenbach J."/>
            <person name="Salanoubat M."/>
            <person name="Quetier F."/>
            <person name="Yu Y."/>
            <person name="Kim H.R."/>
            <person name="Rambo T."/>
            <person name="Currie J."/>
            <person name="Collura K."/>
            <person name="Luo M."/>
            <person name="Yang T."/>
            <person name="Ammiraju J.S.S."/>
            <person name="Engler F."/>
            <person name="Soderlund C."/>
            <person name="Wing R.A."/>
            <person name="Palmer L.E."/>
            <person name="de la Bastide M."/>
            <person name="Spiegel L."/>
            <person name="Nascimento L."/>
            <person name="Zutavern T."/>
            <person name="O'Shaughnessy A."/>
            <person name="Dike S."/>
            <person name="Dedhia N."/>
            <person name="Preston R."/>
            <person name="Balija V."/>
            <person name="McCombie W.R."/>
            <person name="Chow T."/>
            <person name="Chen H."/>
            <person name="Chung M."/>
            <person name="Chen C."/>
            <person name="Shaw J."/>
            <person name="Wu H."/>
            <person name="Hsiao K."/>
            <person name="Chao Y."/>
            <person name="Chu M."/>
            <person name="Cheng C."/>
            <person name="Hour A."/>
            <person name="Lee P."/>
            <person name="Lin S."/>
            <person name="Lin Y."/>
            <person name="Liou J."/>
            <person name="Liu S."/>
            <person name="Hsing Y."/>
            <person name="Raghuvanshi S."/>
            <person name="Mohanty A."/>
            <person name="Bharti A.K."/>
            <person name="Gaur A."/>
            <person name="Gupta V."/>
            <person name="Kumar D."/>
            <person name="Ravi V."/>
            <person name="Vij S."/>
            <person name="Kapur A."/>
            <person name="Khurana P."/>
            <person name="Khurana P."/>
            <person name="Khurana J.P."/>
            <person name="Tyagi A.K."/>
            <person name="Gaikwad K."/>
            <person name="Singh A."/>
            <person name="Dalal V."/>
            <person name="Srivastava S."/>
            <person name="Dixit A."/>
            <person name="Pal A.K."/>
            <person name="Ghazi I.A."/>
            <person name="Yadav M."/>
            <person name="Pandit A."/>
            <person name="Bhargava A."/>
            <person name="Sureshbabu K."/>
            <person name="Batra K."/>
            <person name="Sharma T.R."/>
            <person name="Mohapatra T."/>
            <person name="Singh N.K."/>
            <person name="Messing J."/>
            <person name="Nelson A.B."/>
            <person name="Fuks G."/>
            <person name="Kavchok S."/>
            <person name="Keizer G."/>
            <person name="Linton E."/>
            <person name="Llaca V."/>
            <person name="Song R."/>
            <person name="Tanyolac B."/>
            <person name="Young S."/>
            <person name="Ho-Il K."/>
            <person name="Hahn J.H."/>
            <person name="Sangsakoo G."/>
            <person name="Vanavichit A."/>
            <person name="de Mattos Luiz.A.T."/>
            <person name="Zimmer P.D."/>
            <person name="Malone G."/>
            <person name="Dellagostin O."/>
            <person name="de Oliveira A.C."/>
            <person name="Bevan M."/>
            <person name="Bancroft I."/>
            <person name="Minx P."/>
            <person name="Cordum H."/>
            <person name="Wilson R."/>
            <person name="Cheng Z."/>
            <person name="Jin W."/>
            <person name="Jiang J."/>
            <person name="Leong S.A."/>
            <person name="Iwama H."/>
            <person name="Gojobori T."/>
            <person name="Itoh T."/>
            <person name="Niimura Y."/>
            <person name="Fujii Y."/>
            <person name="Habara T."/>
            <person name="Sakai H."/>
            <person name="Sato Y."/>
            <person name="Wilson G."/>
            <person name="Kumar K."/>
            <person name="McCouch S."/>
            <person name="Juretic N."/>
            <person name="Hoen D."/>
            <person name="Wright S."/>
            <person name="Bruskiewich R."/>
            <person name="Bureau T."/>
            <person name="Miyao A."/>
            <person name="Hirochika H."/>
            <person name="Nishikawa T."/>
            <person name="Kadowaki K."/>
            <person name="Sugiura M."/>
            <person name="Burr B."/>
            <person name="Sasaki T."/>
        </authorList>
    </citation>
    <scope>NUCLEOTIDE SEQUENCE [LARGE SCALE GENOMIC DNA]</scope>
    <source>
        <strain evidence="2">cv. Nipponbare</strain>
    </source>
</reference>
<name>Q2R7W3_ORYSJ</name>
<gene>
    <name evidence="1" type="ordered locus">LOC_Os11g14730</name>
</gene>
<evidence type="ECO:0000313" key="2">
    <source>
        <dbReference type="Proteomes" id="UP000000763"/>
    </source>
</evidence>
<proteinExistence type="predicted"/>
<organism evidence="1 2">
    <name type="scientific">Oryza sativa subsp. japonica</name>
    <name type="common">Rice</name>
    <dbReference type="NCBI Taxonomy" id="39947"/>
    <lineage>
        <taxon>Eukaryota</taxon>
        <taxon>Viridiplantae</taxon>
        <taxon>Streptophyta</taxon>
        <taxon>Embryophyta</taxon>
        <taxon>Tracheophyta</taxon>
        <taxon>Spermatophyta</taxon>
        <taxon>Magnoliopsida</taxon>
        <taxon>Liliopsida</taxon>
        <taxon>Poales</taxon>
        <taxon>Poaceae</taxon>
        <taxon>BOP clade</taxon>
        <taxon>Oryzoideae</taxon>
        <taxon>Oryzeae</taxon>
        <taxon>Oryzinae</taxon>
        <taxon>Oryza</taxon>
        <taxon>Oryza sativa</taxon>
    </lineage>
</organism>
<dbReference type="AlphaFoldDB" id="Q2R7W3"/>
<reference evidence="2" key="2">
    <citation type="journal article" date="2008" name="Nucleic Acids Res.">
        <title>The rice annotation project database (RAP-DB): 2008 update.</title>
        <authorList>
            <consortium name="The rice annotation project (RAP)"/>
        </authorList>
    </citation>
    <scope>GENOME REANNOTATION</scope>
    <source>
        <strain evidence="2">cv. Nipponbare</strain>
    </source>
</reference>
<protein>
    <submittedName>
        <fullName evidence="1">Expressed protein</fullName>
    </submittedName>
</protein>
<accession>Q2R7W3</accession>